<evidence type="ECO:0000256" key="5">
    <source>
        <dbReference type="SAM" id="MobiDB-lite"/>
    </source>
</evidence>
<dbReference type="InterPro" id="IPR005151">
    <property type="entry name" value="Tail-specific_protease"/>
</dbReference>
<comment type="caution">
    <text evidence="7">The sequence shown here is derived from an EMBL/GenBank/DDBJ whole genome shotgun (WGS) entry which is preliminary data.</text>
</comment>
<keyword evidence="3" id="KW-0378">Hydrolase</keyword>
<sequence>MPTAPRVRQGMTLGLVFGAVLFAGAASGAWGEPEGSTRAPSSSDALPPGPDLTGADLTPQQARQLVGSSGDRWAAYLSPQQYADLTGGRYAGVGLSVDREAGGPTLVAGVLPGSPAARAGIEAGERLVTVDGTPAEQLPVTEVVSRLRGGPAGSAVAVGVRGDEAGPVRQLTLTRAELAAREVEVDHPAPGVARIAVHAFTEGVADQVRAAAAGSRGVVLDLRGNSGGLVEEAVATASVFLDGGPVASYQVHGEHRELTAAAGRSTPVPLVVLVDGGTMSAAELLAGALQDRGRAVLVGSRTFGKGTVQQPSRLADGSVLELTVGRYQTPAGRSPEGTGVQPDVPAADEEPGALALRVLEGLSSSAPATAGPAATGGPAASAASAAP</sequence>
<gene>
    <name evidence="7" type="ORF">ACFW6T_10950</name>
</gene>
<name>A0ABW6GID2_9ACTN</name>
<dbReference type="SUPFAM" id="SSF50156">
    <property type="entry name" value="PDZ domain-like"/>
    <property type="match status" value="1"/>
</dbReference>
<keyword evidence="2" id="KW-0645">Protease</keyword>
<dbReference type="SMART" id="SM00245">
    <property type="entry name" value="TSPc"/>
    <property type="match status" value="1"/>
</dbReference>
<dbReference type="PROSITE" id="PS50106">
    <property type="entry name" value="PDZ"/>
    <property type="match status" value="1"/>
</dbReference>
<dbReference type="CDD" id="cd07560">
    <property type="entry name" value="Peptidase_S41_CPP"/>
    <property type="match status" value="1"/>
</dbReference>
<accession>A0ABW6GID2</accession>
<comment type="similarity">
    <text evidence="1">Belongs to the peptidase S41A family.</text>
</comment>
<evidence type="ECO:0000259" key="6">
    <source>
        <dbReference type="PROSITE" id="PS50106"/>
    </source>
</evidence>
<protein>
    <submittedName>
        <fullName evidence="7">S41 family peptidase</fullName>
    </submittedName>
</protein>
<dbReference type="Gene3D" id="3.90.226.10">
    <property type="entry name" value="2-enoyl-CoA Hydratase, Chain A, domain 1"/>
    <property type="match status" value="1"/>
</dbReference>
<evidence type="ECO:0000313" key="7">
    <source>
        <dbReference type="EMBL" id="MFE1352496.1"/>
    </source>
</evidence>
<feature type="region of interest" description="Disordered" evidence="5">
    <location>
        <begin position="29"/>
        <end position="56"/>
    </location>
</feature>
<dbReference type="Pfam" id="PF03572">
    <property type="entry name" value="Peptidase_S41"/>
    <property type="match status" value="1"/>
</dbReference>
<dbReference type="Proteomes" id="UP001599542">
    <property type="component" value="Unassembled WGS sequence"/>
</dbReference>
<dbReference type="Gene3D" id="3.30.750.44">
    <property type="match status" value="1"/>
</dbReference>
<feature type="region of interest" description="Disordered" evidence="5">
    <location>
        <begin position="365"/>
        <end position="387"/>
    </location>
</feature>
<dbReference type="EMBL" id="JBHYPX010000017">
    <property type="protein sequence ID" value="MFE1352496.1"/>
    <property type="molecule type" value="Genomic_DNA"/>
</dbReference>
<evidence type="ECO:0000256" key="3">
    <source>
        <dbReference type="ARBA" id="ARBA00022801"/>
    </source>
</evidence>
<proteinExistence type="inferred from homology"/>
<dbReference type="InterPro" id="IPR004447">
    <property type="entry name" value="Peptidase_S41A"/>
</dbReference>
<evidence type="ECO:0000256" key="1">
    <source>
        <dbReference type="ARBA" id="ARBA00009179"/>
    </source>
</evidence>
<dbReference type="SUPFAM" id="SSF52096">
    <property type="entry name" value="ClpP/crotonase"/>
    <property type="match status" value="1"/>
</dbReference>
<dbReference type="SMART" id="SM00228">
    <property type="entry name" value="PDZ"/>
    <property type="match status" value="1"/>
</dbReference>
<dbReference type="InterPro" id="IPR001478">
    <property type="entry name" value="PDZ"/>
</dbReference>
<feature type="domain" description="PDZ" evidence="6">
    <location>
        <begin position="82"/>
        <end position="148"/>
    </location>
</feature>
<reference evidence="7 8" key="1">
    <citation type="submission" date="2024-09" db="EMBL/GenBank/DDBJ databases">
        <title>The Natural Products Discovery Center: Release of the First 8490 Sequenced Strains for Exploring Actinobacteria Biosynthetic Diversity.</title>
        <authorList>
            <person name="Kalkreuter E."/>
            <person name="Kautsar S.A."/>
            <person name="Yang D."/>
            <person name="Bader C.D."/>
            <person name="Teijaro C.N."/>
            <person name="Fluegel L."/>
            <person name="Davis C.M."/>
            <person name="Simpson J.R."/>
            <person name="Lauterbach L."/>
            <person name="Steele A.D."/>
            <person name="Gui C."/>
            <person name="Meng S."/>
            <person name="Li G."/>
            <person name="Viehrig K."/>
            <person name="Ye F."/>
            <person name="Su P."/>
            <person name="Kiefer A.F."/>
            <person name="Nichols A."/>
            <person name="Cepeda A.J."/>
            <person name="Yan W."/>
            <person name="Fan B."/>
            <person name="Jiang Y."/>
            <person name="Adhikari A."/>
            <person name="Zheng C.-J."/>
            <person name="Schuster L."/>
            <person name="Cowan T.M."/>
            <person name="Smanski M.J."/>
            <person name="Chevrette M.G."/>
            <person name="De Carvalho L.P.S."/>
            <person name="Shen B."/>
        </authorList>
    </citation>
    <scope>NUCLEOTIDE SEQUENCE [LARGE SCALE GENOMIC DNA]</scope>
    <source>
        <strain evidence="7 8">NPDC058753</strain>
    </source>
</reference>
<organism evidence="7 8">
    <name type="scientific">Kitasatospora phosalacinea</name>
    <dbReference type="NCBI Taxonomy" id="2065"/>
    <lineage>
        <taxon>Bacteria</taxon>
        <taxon>Bacillati</taxon>
        <taxon>Actinomycetota</taxon>
        <taxon>Actinomycetes</taxon>
        <taxon>Kitasatosporales</taxon>
        <taxon>Streptomycetaceae</taxon>
        <taxon>Kitasatospora</taxon>
    </lineage>
</organism>
<dbReference type="PANTHER" id="PTHR32060:SF30">
    <property type="entry name" value="CARBOXY-TERMINAL PROCESSING PROTEASE CTPA"/>
    <property type="match status" value="1"/>
</dbReference>
<keyword evidence="8" id="KW-1185">Reference proteome</keyword>
<dbReference type="CDD" id="cd06782">
    <property type="entry name" value="cpPDZ_CPP-like"/>
    <property type="match status" value="1"/>
</dbReference>
<evidence type="ECO:0000313" key="8">
    <source>
        <dbReference type="Proteomes" id="UP001599542"/>
    </source>
</evidence>
<dbReference type="RefSeq" id="WP_380323924.1">
    <property type="nucleotide sequence ID" value="NZ_JBHYPW010000023.1"/>
</dbReference>
<dbReference type="InterPro" id="IPR036034">
    <property type="entry name" value="PDZ_sf"/>
</dbReference>
<dbReference type="InterPro" id="IPR029045">
    <property type="entry name" value="ClpP/crotonase-like_dom_sf"/>
</dbReference>
<dbReference type="Gene3D" id="2.30.42.10">
    <property type="match status" value="1"/>
</dbReference>
<evidence type="ECO:0000256" key="4">
    <source>
        <dbReference type="ARBA" id="ARBA00022825"/>
    </source>
</evidence>
<feature type="region of interest" description="Disordered" evidence="5">
    <location>
        <begin position="328"/>
        <end position="352"/>
    </location>
</feature>
<keyword evidence="4" id="KW-0720">Serine protease</keyword>
<dbReference type="PANTHER" id="PTHR32060">
    <property type="entry name" value="TAIL-SPECIFIC PROTEASE"/>
    <property type="match status" value="1"/>
</dbReference>
<dbReference type="Pfam" id="PF17820">
    <property type="entry name" value="PDZ_6"/>
    <property type="match status" value="1"/>
</dbReference>
<dbReference type="InterPro" id="IPR041489">
    <property type="entry name" value="PDZ_6"/>
</dbReference>
<evidence type="ECO:0000256" key="2">
    <source>
        <dbReference type="ARBA" id="ARBA00022670"/>
    </source>
</evidence>